<dbReference type="SUPFAM" id="SSF52833">
    <property type="entry name" value="Thioredoxin-like"/>
    <property type="match status" value="1"/>
</dbReference>
<keyword evidence="1" id="KW-0813">Transport</keyword>
<dbReference type="EMBL" id="BAABUJ010000050">
    <property type="protein sequence ID" value="GAA5805749.1"/>
    <property type="molecule type" value="Genomic_DNA"/>
</dbReference>
<dbReference type="Proteomes" id="UP001476247">
    <property type="component" value="Unassembled WGS sequence"/>
</dbReference>
<reference evidence="6 7" key="1">
    <citation type="submission" date="2024-04" db="EMBL/GenBank/DDBJ databases">
        <title>genome sequences of Mucor flavus KT1a and Helicostylum pulchrum KT1b strains isolation_sourced from the surface of a dry-aged beef.</title>
        <authorList>
            <person name="Toyotome T."/>
            <person name="Hosono M."/>
            <person name="Torimaru M."/>
            <person name="Fukuda K."/>
            <person name="Mikami N."/>
        </authorList>
    </citation>
    <scope>NUCLEOTIDE SEQUENCE [LARGE SCALE GENOMIC DNA]</scope>
    <source>
        <strain evidence="6 7">KT1b</strain>
    </source>
</reference>
<dbReference type="InterPro" id="IPR011899">
    <property type="entry name" value="Glutaredoxin_euk/vir"/>
</dbReference>
<dbReference type="InterPro" id="IPR011767">
    <property type="entry name" value="GLR_AS"/>
</dbReference>
<evidence type="ECO:0000256" key="2">
    <source>
        <dbReference type="ARBA" id="ARBA00022982"/>
    </source>
</evidence>
<evidence type="ECO:0000259" key="5">
    <source>
        <dbReference type="Pfam" id="PF00462"/>
    </source>
</evidence>
<dbReference type="PROSITE" id="PS00195">
    <property type="entry name" value="GLUTAREDOXIN_1"/>
    <property type="match status" value="1"/>
</dbReference>
<dbReference type="Pfam" id="PF00462">
    <property type="entry name" value="Glutaredoxin"/>
    <property type="match status" value="1"/>
</dbReference>
<evidence type="ECO:0000256" key="1">
    <source>
        <dbReference type="ARBA" id="ARBA00022448"/>
    </source>
</evidence>
<organism evidence="6 7">
    <name type="scientific">Helicostylum pulchrum</name>
    <dbReference type="NCBI Taxonomy" id="562976"/>
    <lineage>
        <taxon>Eukaryota</taxon>
        <taxon>Fungi</taxon>
        <taxon>Fungi incertae sedis</taxon>
        <taxon>Mucoromycota</taxon>
        <taxon>Mucoromycotina</taxon>
        <taxon>Mucoromycetes</taxon>
        <taxon>Mucorales</taxon>
        <taxon>Mucorineae</taxon>
        <taxon>Mucoraceae</taxon>
        <taxon>Helicostylum</taxon>
    </lineage>
</organism>
<gene>
    <name evidence="6" type="ORF">HPULCUR_011274</name>
</gene>
<dbReference type="Gene3D" id="3.40.30.10">
    <property type="entry name" value="Glutaredoxin"/>
    <property type="match status" value="1"/>
</dbReference>
<dbReference type="NCBIfam" id="TIGR02180">
    <property type="entry name" value="GRX_euk"/>
    <property type="match status" value="1"/>
</dbReference>
<dbReference type="PRINTS" id="PR00160">
    <property type="entry name" value="GLUTAREDOXIN"/>
</dbReference>
<proteinExistence type="predicted"/>
<dbReference type="PANTHER" id="PTHR45694">
    <property type="entry name" value="GLUTAREDOXIN 2"/>
    <property type="match status" value="1"/>
</dbReference>
<feature type="domain" description="Glutaredoxin" evidence="5">
    <location>
        <begin position="21"/>
        <end position="83"/>
    </location>
</feature>
<keyword evidence="7" id="KW-1185">Reference proteome</keyword>
<dbReference type="InterPro" id="IPR002109">
    <property type="entry name" value="Glutaredoxin"/>
</dbReference>
<evidence type="ECO:0000313" key="6">
    <source>
        <dbReference type="EMBL" id="GAA5805749.1"/>
    </source>
</evidence>
<evidence type="ECO:0000313" key="7">
    <source>
        <dbReference type="Proteomes" id="UP001476247"/>
    </source>
</evidence>
<keyword evidence="3" id="KW-1015">Disulfide bond</keyword>
<evidence type="ECO:0000256" key="3">
    <source>
        <dbReference type="ARBA" id="ARBA00023157"/>
    </source>
</evidence>
<dbReference type="CDD" id="cd03419">
    <property type="entry name" value="GRX_GRXh_1_2_like"/>
    <property type="match status" value="1"/>
</dbReference>
<dbReference type="InterPro" id="IPR036249">
    <property type="entry name" value="Thioredoxin-like_sf"/>
</dbReference>
<evidence type="ECO:0000256" key="4">
    <source>
        <dbReference type="ARBA" id="ARBA00023284"/>
    </source>
</evidence>
<sequence length="112" mass="12307">MSIINQAIRDLVKKAISDNTVMIFSKSYCPYCTSAKDLFDDIEVDYKALELNDHKDGEAIQKVLAELTKQNTVPNIFVKQQHVGGADALNAAVNSGKLQKLLKEAGINAKLN</sequence>
<accession>A0ABP9YFL0</accession>
<dbReference type="PANTHER" id="PTHR45694:SF18">
    <property type="entry name" value="GLUTAREDOXIN-1-RELATED"/>
    <property type="match status" value="1"/>
</dbReference>
<dbReference type="PROSITE" id="PS51354">
    <property type="entry name" value="GLUTAREDOXIN_2"/>
    <property type="match status" value="1"/>
</dbReference>
<comment type="caution">
    <text evidence="6">The sequence shown here is derived from an EMBL/GenBank/DDBJ whole genome shotgun (WGS) entry which is preliminary data.</text>
</comment>
<dbReference type="InterPro" id="IPR014025">
    <property type="entry name" value="Glutaredoxin_subgr"/>
</dbReference>
<name>A0ABP9YFL0_9FUNG</name>
<keyword evidence="4" id="KW-0676">Redox-active center</keyword>
<keyword evidence="2" id="KW-0249">Electron transport</keyword>
<protein>
    <recommendedName>
        <fullName evidence="5">Glutaredoxin domain-containing protein</fullName>
    </recommendedName>
</protein>